<keyword evidence="2" id="KW-0472">Membrane</keyword>
<comment type="caution">
    <text evidence="3">The sequence shown here is derived from an EMBL/GenBank/DDBJ whole genome shotgun (WGS) entry which is preliminary data.</text>
</comment>
<reference evidence="3 4" key="2">
    <citation type="submission" date="2020-06" db="EMBL/GenBank/DDBJ databases">
        <title>Antribacter stalactiti gen. nov., sp. nov., a new member of the family Nacardiaceae isolated from a cave.</title>
        <authorList>
            <person name="Kim I.S."/>
        </authorList>
    </citation>
    <scope>NUCLEOTIDE SEQUENCE [LARGE SCALE GENOMIC DNA]</scope>
    <source>
        <strain evidence="3 4">YC2-7</strain>
    </source>
</reference>
<evidence type="ECO:0000313" key="3">
    <source>
        <dbReference type="EMBL" id="NMN99298.1"/>
    </source>
</evidence>
<feature type="region of interest" description="Disordered" evidence="1">
    <location>
        <begin position="346"/>
        <end position="368"/>
    </location>
</feature>
<feature type="compositionally biased region" description="Polar residues" evidence="1">
    <location>
        <begin position="358"/>
        <end position="368"/>
    </location>
</feature>
<evidence type="ECO:0000256" key="2">
    <source>
        <dbReference type="SAM" id="Phobius"/>
    </source>
</evidence>
<dbReference type="Pfam" id="PF11271">
    <property type="entry name" value="PorA"/>
    <property type="match status" value="1"/>
</dbReference>
<dbReference type="InterPro" id="IPR021424">
    <property type="entry name" value="PorA"/>
</dbReference>
<name>A0A848KMX5_9NOCA</name>
<proteinExistence type="predicted"/>
<keyword evidence="2" id="KW-0812">Transmembrane</keyword>
<keyword evidence="4" id="KW-1185">Reference proteome</keyword>
<evidence type="ECO:0000313" key="4">
    <source>
        <dbReference type="Proteomes" id="UP000535543"/>
    </source>
</evidence>
<protein>
    <submittedName>
        <fullName evidence="3">DUF3068 domain-containing protein</fullName>
    </submittedName>
</protein>
<evidence type="ECO:0000256" key="1">
    <source>
        <dbReference type="SAM" id="MobiDB-lite"/>
    </source>
</evidence>
<accession>A0A848KMX5</accession>
<dbReference type="Proteomes" id="UP000535543">
    <property type="component" value="Unassembled WGS sequence"/>
</dbReference>
<dbReference type="EMBL" id="VCQU01000016">
    <property type="protein sequence ID" value="NMN99298.1"/>
    <property type="molecule type" value="Genomic_DNA"/>
</dbReference>
<sequence>MTRHSAADGDRTTFTSRRRRTGVCALIALGAFTLTAAILLPTYAVPKLEKIPLDIEANTLSVAPGSSLVDITQTSNGHAATETGVPLIFRVYVTVQDPSDADVVTLQAATSMNRADRPDNDPISASVDRVTLDRSTGVPVADPPGFLQTVQNKPPDSAVRKGFQYKFPFDTERTSYPYFDTIARVTRPIDYTDDDRVEGGMQLYHFHQKLDPINLRIGQPDAKLTLAASNWGIPGGDQQVTFDLWYENERDLWVEPVSGAIVAVEEHLHRYLARSIDDPHALTTLDARTKFGDTTLQHLTSVAKEARSNLLLVNRYGPIGLAGIGLLSFAAAAVLTRRSGGRVPEPGFDSEVAAADGQVTTSAASPRS</sequence>
<organism evidence="3 4">
    <name type="scientific">Antrihabitans stalactiti</name>
    <dbReference type="NCBI Taxonomy" id="2584121"/>
    <lineage>
        <taxon>Bacteria</taxon>
        <taxon>Bacillati</taxon>
        <taxon>Actinomycetota</taxon>
        <taxon>Actinomycetes</taxon>
        <taxon>Mycobacteriales</taxon>
        <taxon>Nocardiaceae</taxon>
        <taxon>Antrihabitans</taxon>
    </lineage>
</organism>
<keyword evidence="2" id="KW-1133">Transmembrane helix</keyword>
<dbReference type="RefSeq" id="WP_169594442.1">
    <property type="nucleotide sequence ID" value="NZ_VCQU01000016.1"/>
</dbReference>
<dbReference type="AlphaFoldDB" id="A0A848KMX5"/>
<gene>
    <name evidence="3" type="ORF">FGL95_30195</name>
</gene>
<feature type="transmembrane region" description="Helical" evidence="2">
    <location>
        <begin position="21"/>
        <end position="44"/>
    </location>
</feature>
<reference evidence="3 4" key="1">
    <citation type="submission" date="2019-05" db="EMBL/GenBank/DDBJ databases">
        <authorList>
            <person name="Lee S.D."/>
        </authorList>
    </citation>
    <scope>NUCLEOTIDE SEQUENCE [LARGE SCALE GENOMIC DNA]</scope>
    <source>
        <strain evidence="3 4">YC2-7</strain>
    </source>
</reference>